<protein>
    <recommendedName>
        <fullName evidence="4">DUF3558 domain-containing protein</fullName>
    </recommendedName>
</protein>
<dbReference type="AlphaFoldDB" id="A0A7W7I229"/>
<dbReference type="PROSITE" id="PS51257">
    <property type="entry name" value="PROKAR_LIPOPROTEIN"/>
    <property type="match status" value="1"/>
</dbReference>
<proteinExistence type="predicted"/>
<reference evidence="2 3" key="1">
    <citation type="submission" date="2020-08" db="EMBL/GenBank/DDBJ databases">
        <title>Sequencing the genomes of 1000 actinobacteria strains.</title>
        <authorList>
            <person name="Klenk H.-P."/>
        </authorList>
    </citation>
    <scope>NUCLEOTIDE SEQUENCE [LARGE SCALE GENOMIC DNA]</scope>
    <source>
        <strain evidence="2 3">DSM 43149</strain>
    </source>
</reference>
<comment type="caution">
    <text evidence="2">The sequence shown here is derived from an EMBL/GenBank/DDBJ whole genome shotgun (WGS) entry which is preliminary data.</text>
</comment>
<evidence type="ECO:0000313" key="3">
    <source>
        <dbReference type="Proteomes" id="UP000578112"/>
    </source>
</evidence>
<dbReference type="Proteomes" id="UP000578112">
    <property type="component" value="Unassembled WGS sequence"/>
</dbReference>
<dbReference type="EMBL" id="JACHNH010000001">
    <property type="protein sequence ID" value="MBB4764994.1"/>
    <property type="molecule type" value="Genomic_DNA"/>
</dbReference>
<evidence type="ECO:0008006" key="4">
    <source>
        <dbReference type="Google" id="ProtNLM"/>
    </source>
</evidence>
<accession>A0A7W7I229</accession>
<feature type="signal peptide" evidence="1">
    <location>
        <begin position="1"/>
        <end position="25"/>
    </location>
</feature>
<feature type="chain" id="PRO_5031423181" description="DUF3558 domain-containing protein" evidence="1">
    <location>
        <begin position="26"/>
        <end position="185"/>
    </location>
</feature>
<keyword evidence="3" id="KW-1185">Reference proteome</keyword>
<gene>
    <name evidence="2" type="ORF">BJ971_005550</name>
</gene>
<organism evidence="2 3">
    <name type="scientific">Actinoplanes digitatis</name>
    <dbReference type="NCBI Taxonomy" id="1868"/>
    <lineage>
        <taxon>Bacteria</taxon>
        <taxon>Bacillati</taxon>
        <taxon>Actinomycetota</taxon>
        <taxon>Actinomycetes</taxon>
        <taxon>Micromonosporales</taxon>
        <taxon>Micromonosporaceae</taxon>
        <taxon>Actinoplanes</taxon>
    </lineage>
</organism>
<evidence type="ECO:0000313" key="2">
    <source>
        <dbReference type="EMBL" id="MBB4764994.1"/>
    </source>
</evidence>
<sequence>MKYGKLTALSALLTATLVVTGCGSADDTGTESGAADAADAAAAREGETGGACELLTAADLVEVEAKDTYGKGYHTELFLDDQACSFKPYGGRSWLELRVTNDGRPGSTQFDELREEASDHKPLSGVGDGAISDTSQEMETMVVFYKGDKVGKITRNYMGGAPDAQKREADIVLTADLAKRVIARL</sequence>
<dbReference type="RefSeq" id="WP_184996120.1">
    <property type="nucleotide sequence ID" value="NZ_BOMK01000025.1"/>
</dbReference>
<name>A0A7W7I229_9ACTN</name>
<keyword evidence="1" id="KW-0732">Signal</keyword>
<evidence type="ECO:0000256" key="1">
    <source>
        <dbReference type="SAM" id="SignalP"/>
    </source>
</evidence>